<dbReference type="CDD" id="cd00761">
    <property type="entry name" value="Glyco_tranf_GTA_type"/>
    <property type="match status" value="1"/>
</dbReference>
<dbReference type="PANTHER" id="PTHR43685:SF11">
    <property type="entry name" value="GLYCOSYLTRANSFERASE TAGX-RELATED"/>
    <property type="match status" value="1"/>
</dbReference>
<evidence type="ECO:0000313" key="2">
    <source>
        <dbReference type="EMBL" id="BDR53904.1"/>
    </source>
</evidence>
<protein>
    <submittedName>
        <fullName evidence="2">Glycosyl transferase</fullName>
    </submittedName>
</protein>
<sequence>MTQTAHTVSSAAMTASERPSAAPVITFVVPAYNMANYLDRCLRSLLSSQATDIEVIVVDDGSQDATAALANGWAHKQPGIVHVISQSNKGHGGAVNAGLKEARGLYIKVVDADDWVDADSLARLLPILRQQAQTPSPVDMFVSNYVYEKEGRSHKHVVNFRSVMTPGRLLTWNQLKPFGIAQYMIMHALIFRTDVLREAATHLPEHTFYVDFIYSYQPLPYVRTLTYLDLDLYRYYTGRSGQSVETAVMISRVDQLQLVNALMVQATPEKGSVPEGLYRYMIHYLSINCTVTSVFLILSKQAENYRAKEQLWRNMEANRPHIARDVERTLLCKLINMPGQPGRLAVRLGYKLAEAAVGFN</sequence>
<accession>A0ABN6SE23</accession>
<feature type="domain" description="Glycosyltransferase 2-like" evidence="1">
    <location>
        <begin position="27"/>
        <end position="186"/>
    </location>
</feature>
<proteinExistence type="predicted"/>
<gene>
    <name evidence="2" type="ORF">KIMH_00150</name>
</gene>
<dbReference type="Pfam" id="PF00535">
    <property type="entry name" value="Glycos_transf_2"/>
    <property type="match status" value="1"/>
</dbReference>
<dbReference type="InterPro" id="IPR001173">
    <property type="entry name" value="Glyco_trans_2-like"/>
</dbReference>
<dbReference type="InterPro" id="IPR029044">
    <property type="entry name" value="Nucleotide-diphossugar_trans"/>
</dbReference>
<dbReference type="Proteomes" id="UP001321748">
    <property type="component" value="Chromosome"/>
</dbReference>
<dbReference type="SUPFAM" id="SSF53448">
    <property type="entry name" value="Nucleotide-diphospho-sugar transferases"/>
    <property type="match status" value="1"/>
</dbReference>
<keyword evidence="2" id="KW-0808">Transferase</keyword>
<reference evidence="2 3" key="1">
    <citation type="journal article" date="2023" name="Microbiol. Spectr.">
        <title>Symbiosis of Carpenter Bees with Uncharacterized Lactic Acid Bacteria Showing NAD Auxotrophy.</title>
        <authorList>
            <person name="Kawasaki S."/>
            <person name="Ozawa K."/>
            <person name="Mori T."/>
            <person name="Yamamoto A."/>
            <person name="Ito M."/>
            <person name="Ohkuma M."/>
            <person name="Sakamoto M."/>
            <person name="Matsutani M."/>
        </authorList>
    </citation>
    <scope>NUCLEOTIDE SEQUENCE [LARGE SCALE GENOMIC DNA]</scope>
    <source>
        <strain evidence="2 3">KimH</strain>
    </source>
</reference>
<name>A0ABN6SE23_9BIFI</name>
<dbReference type="InterPro" id="IPR050834">
    <property type="entry name" value="Glycosyltransf_2"/>
</dbReference>
<dbReference type="PANTHER" id="PTHR43685">
    <property type="entry name" value="GLYCOSYLTRANSFERASE"/>
    <property type="match status" value="1"/>
</dbReference>
<organism evidence="2 3">
    <name type="scientific">Bombiscardovia apis</name>
    <dbReference type="NCBI Taxonomy" id="2932182"/>
    <lineage>
        <taxon>Bacteria</taxon>
        <taxon>Bacillati</taxon>
        <taxon>Actinomycetota</taxon>
        <taxon>Actinomycetes</taxon>
        <taxon>Bifidobacteriales</taxon>
        <taxon>Bifidobacteriaceae</taxon>
        <taxon>Bombiscardovia</taxon>
    </lineage>
</organism>
<keyword evidence="3" id="KW-1185">Reference proteome</keyword>
<evidence type="ECO:0000259" key="1">
    <source>
        <dbReference type="Pfam" id="PF00535"/>
    </source>
</evidence>
<dbReference type="Gene3D" id="3.90.550.10">
    <property type="entry name" value="Spore Coat Polysaccharide Biosynthesis Protein SpsA, Chain A"/>
    <property type="match status" value="1"/>
</dbReference>
<dbReference type="EMBL" id="AP026800">
    <property type="protein sequence ID" value="BDR53904.1"/>
    <property type="molecule type" value="Genomic_DNA"/>
</dbReference>
<evidence type="ECO:0000313" key="3">
    <source>
        <dbReference type="Proteomes" id="UP001321748"/>
    </source>
</evidence>
<dbReference type="GO" id="GO:0016740">
    <property type="term" value="F:transferase activity"/>
    <property type="evidence" value="ECO:0007669"/>
    <property type="project" value="UniProtKB-KW"/>
</dbReference>